<dbReference type="Proteomes" id="UP001055811">
    <property type="component" value="Linkage Group LG03"/>
</dbReference>
<evidence type="ECO:0000313" key="2">
    <source>
        <dbReference type="Proteomes" id="UP001055811"/>
    </source>
</evidence>
<organism evidence="1 2">
    <name type="scientific">Cichorium intybus</name>
    <name type="common">Chicory</name>
    <dbReference type="NCBI Taxonomy" id="13427"/>
    <lineage>
        <taxon>Eukaryota</taxon>
        <taxon>Viridiplantae</taxon>
        <taxon>Streptophyta</taxon>
        <taxon>Embryophyta</taxon>
        <taxon>Tracheophyta</taxon>
        <taxon>Spermatophyta</taxon>
        <taxon>Magnoliopsida</taxon>
        <taxon>eudicotyledons</taxon>
        <taxon>Gunneridae</taxon>
        <taxon>Pentapetalae</taxon>
        <taxon>asterids</taxon>
        <taxon>campanulids</taxon>
        <taxon>Asterales</taxon>
        <taxon>Asteraceae</taxon>
        <taxon>Cichorioideae</taxon>
        <taxon>Cichorieae</taxon>
        <taxon>Cichoriinae</taxon>
        <taxon>Cichorium</taxon>
    </lineage>
</organism>
<proteinExistence type="predicted"/>
<gene>
    <name evidence="1" type="ORF">L2E82_15996</name>
</gene>
<name>A0ACB9F4C7_CICIN</name>
<accession>A0ACB9F4C7</accession>
<keyword evidence="2" id="KW-1185">Reference proteome</keyword>
<dbReference type="EMBL" id="CM042011">
    <property type="protein sequence ID" value="KAI3765949.1"/>
    <property type="molecule type" value="Genomic_DNA"/>
</dbReference>
<sequence length="81" mass="9241">MEQLAYIPREYGPQIREFERPVNDGGGDHNTWIEGSVNDSAKWIPTLGVKPIGLGSSFIGRRRLQRLRTALRGVYFSDHEQ</sequence>
<reference evidence="2" key="1">
    <citation type="journal article" date="2022" name="Mol. Ecol. Resour.">
        <title>The genomes of chicory, endive, great burdock and yacon provide insights into Asteraceae palaeo-polyploidization history and plant inulin production.</title>
        <authorList>
            <person name="Fan W."/>
            <person name="Wang S."/>
            <person name="Wang H."/>
            <person name="Wang A."/>
            <person name="Jiang F."/>
            <person name="Liu H."/>
            <person name="Zhao H."/>
            <person name="Xu D."/>
            <person name="Zhang Y."/>
        </authorList>
    </citation>
    <scope>NUCLEOTIDE SEQUENCE [LARGE SCALE GENOMIC DNA]</scope>
    <source>
        <strain evidence="2">cv. Punajuju</strain>
    </source>
</reference>
<evidence type="ECO:0000313" key="1">
    <source>
        <dbReference type="EMBL" id="KAI3765949.1"/>
    </source>
</evidence>
<reference evidence="1 2" key="2">
    <citation type="journal article" date="2022" name="Mol. Ecol. Resour.">
        <title>The genomes of chicory, endive, great burdock and yacon provide insights into Asteraceae paleo-polyploidization history and plant inulin production.</title>
        <authorList>
            <person name="Fan W."/>
            <person name="Wang S."/>
            <person name="Wang H."/>
            <person name="Wang A."/>
            <person name="Jiang F."/>
            <person name="Liu H."/>
            <person name="Zhao H."/>
            <person name="Xu D."/>
            <person name="Zhang Y."/>
        </authorList>
    </citation>
    <scope>NUCLEOTIDE SEQUENCE [LARGE SCALE GENOMIC DNA]</scope>
    <source>
        <strain evidence="2">cv. Punajuju</strain>
        <tissue evidence="1">Leaves</tissue>
    </source>
</reference>
<protein>
    <submittedName>
        <fullName evidence="1">Uncharacterized protein</fullName>
    </submittedName>
</protein>
<comment type="caution">
    <text evidence="1">The sequence shown here is derived from an EMBL/GenBank/DDBJ whole genome shotgun (WGS) entry which is preliminary data.</text>
</comment>